<dbReference type="InterPro" id="IPR003137">
    <property type="entry name" value="PA_domain"/>
</dbReference>
<evidence type="ECO:0000259" key="3">
    <source>
        <dbReference type="Pfam" id="PF04389"/>
    </source>
</evidence>
<sequence>MTTVPGSRILGALAAAAALTITALPAAAAPTESLADALAQAVTGPDAYRHLQVLQAIADANGGVRAVNTPGLAATEDYLETTLTTAGYHPTVQDVPYTRFAVVAEDTRIVDGNTPLRTMLMDESPALSDVTAPAVPGPATGCQVGDYSGLNVSGAAVVLAAASCGVAQQVTAAAQAGARAVLLNSVTPDADTVQRLHWFGSAPPPIPLASISRNQAESLIGPHPQPVALRMNWQGHDEHGTTHTLIAETRGGSADHVAIVGAHLDSAADGPGIDDDGSAVAATLQTAIQLAPYQDGVTDRVRFIWWGAAELADAGAEHYVAQLSPTDRQAIQAYLDATMIASPNFVRYVMSGPGVLSQPFDDYLTARRLPFEHAGTDVVASDHEPFAAAGITVGGIFAGSLGVKTDAQASVYGGTAGQSYDPCDRQPCDRLDRIDTTALDQNARALAYAVGWTAARNFP</sequence>
<keyword evidence="1" id="KW-0732">Signal</keyword>
<evidence type="ECO:0000313" key="5">
    <source>
        <dbReference type="Proteomes" id="UP000076512"/>
    </source>
</evidence>
<dbReference type="Gene3D" id="3.50.30.30">
    <property type="match status" value="1"/>
</dbReference>
<name>A0A161Z4W4_9NOCA</name>
<dbReference type="OrthoDB" id="345880at2"/>
<dbReference type="RefSeq" id="WP_067586452.1">
    <property type="nucleotide sequence ID" value="NZ_JABMCZ010000005.1"/>
</dbReference>
<evidence type="ECO:0000259" key="2">
    <source>
        <dbReference type="Pfam" id="PF02225"/>
    </source>
</evidence>
<gene>
    <name evidence="4" type="ORF">AWN90_22410</name>
</gene>
<evidence type="ECO:0000256" key="1">
    <source>
        <dbReference type="SAM" id="SignalP"/>
    </source>
</evidence>
<dbReference type="GO" id="GO:0006508">
    <property type="term" value="P:proteolysis"/>
    <property type="evidence" value="ECO:0007669"/>
    <property type="project" value="InterPro"/>
</dbReference>
<dbReference type="GO" id="GO:0008235">
    <property type="term" value="F:metalloexopeptidase activity"/>
    <property type="evidence" value="ECO:0007669"/>
    <property type="project" value="InterPro"/>
</dbReference>
<dbReference type="InterPro" id="IPR046450">
    <property type="entry name" value="PA_dom_sf"/>
</dbReference>
<dbReference type="EMBL" id="LWGR01000004">
    <property type="protein sequence ID" value="KZM74794.1"/>
    <property type="molecule type" value="Genomic_DNA"/>
</dbReference>
<proteinExistence type="predicted"/>
<protein>
    <recommendedName>
        <fullName evidence="6">M28 family peptidase</fullName>
    </recommendedName>
</protein>
<dbReference type="InterPro" id="IPR007484">
    <property type="entry name" value="Peptidase_M28"/>
</dbReference>
<dbReference type="Proteomes" id="UP000076512">
    <property type="component" value="Unassembled WGS sequence"/>
</dbReference>
<dbReference type="Gene3D" id="3.40.630.10">
    <property type="entry name" value="Zn peptidases"/>
    <property type="match status" value="1"/>
</dbReference>
<feature type="signal peptide" evidence="1">
    <location>
        <begin position="1"/>
        <end position="28"/>
    </location>
</feature>
<dbReference type="PANTHER" id="PTHR12147:SF26">
    <property type="entry name" value="PEPTIDASE M28 DOMAIN-CONTAINING PROTEIN"/>
    <property type="match status" value="1"/>
</dbReference>
<reference evidence="4 5" key="1">
    <citation type="submission" date="2016-04" db="EMBL/GenBank/DDBJ databases">
        <authorList>
            <person name="Evans L.H."/>
            <person name="Alamgir A."/>
            <person name="Owens N."/>
            <person name="Weber N.D."/>
            <person name="Virtaneva K."/>
            <person name="Barbian K."/>
            <person name="Babar A."/>
            <person name="Rosenke K."/>
        </authorList>
    </citation>
    <scope>NUCLEOTIDE SEQUENCE [LARGE SCALE GENOMIC DNA]</scope>
    <source>
        <strain evidence="4 5">IFM 0406</strain>
    </source>
</reference>
<comment type="caution">
    <text evidence="4">The sequence shown here is derived from an EMBL/GenBank/DDBJ whole genome shotgun (WGS) entry which is preliminary data.</text>
</comment>
<dbReference type="PANTHER" id="PTHR12147">
    <property type="entry name" value="METALLOPEPTIDASE M28 FAMILY MEMBER"/>
    <property type="match status" value="1"/>
</dbReference>
<dbReference type="STRING" id="455432.AWN90_22410"/>
<keyword evidence="5" id="KW-1185">Reference proteome</keyword>
<dbReference type="SUPFAM" id="SSF53187">
    <property type="entry name" value="Zn-dependent exopeptidases"/>
    <property type="match status" value="1"/>
</dbReference>
<dbReference type="SUPFAM" id="SSF52025">
    <property type="entry name" value="PA domain"/>
    <property type="match status" value="1"/>
</dbReference>
<dbReference type="Pfam" id="PF02225">
    <property type="entry name" value="PA"/>
    <property type="match status" value="1"/>
</dbReference>
<evidence type="ECO:0000313" key="4">
    <source>
        <dbReference type="EMBL" id="KZM74794.1"/>
    </source>
</evidence>
<accession>A0A161Z4W4</accession>
<evidence type="ECO:0008006" key="6">
    <source>
        <dbReference type="Google" id="ProtNLM"/>
    </source>
</evidence>
<dbReference type="Pfam" id="PF04389">
    <property type="entry name" value="Peptidase_M28"/>
    <property type="match status" value="1"/>
</dbReference>
<organism evidence="4 5">
    <name type="scientific">Nocardia terpenica</name>
    <dbReference type="NCBI Taxonomy" id="455432"/>
    <lineage>
        <taxon>Bacteria</taxon>
        <taxon>Bacillati</taxon>
        <taxon>Actinomycetota</taxon>
        <taxon>Actinomycetes</taxon>
        <taxon>Mycobacteriales</taxon>
        <taxon>Nocardiaceae</taxon>
        <taxon>Nocardia</taxon>
    </lineage>
</organism>
<dbReference type="AlphaFoldDB" id="A0A161Z4W4"/>
<feature type="chain" id="PRO_5007830170" description="M28 family peptidase" evidence="1">
    <location>
        <begin position="29"/>
        <end position="459"/>
    </location>
</feature>
<feature type="domain" description="Peptidase M28" evidence="3">
    <location>
        <begin position="245"/>
        <end position="449"/>
    </location>
</feature>
<dbReference type="InterPro" id="IPR045175">
    <property type="entry name" value="M28_fam"/>
</dbReference>
<feature type="domain" description="PA" evidence="2">
    <location>
        <begin position="130"/>
        <end position="219"/>
    </location>
</feature>